<evidence type="ECO:0000256" key="1">
    <source>
        <dbReference type="ARBA" id="ARBA00011079"/>
    </source>
</evidence>
<accession>A0A9Q0BVQ0</accession>
<keyword evidence="2" id="KW-0645">Protease</keyword>
<feature type="non-terminal residue" evidence="6">
    <location>
        <position position="209"/>
    </location>
</feature>
<dbReference type="InterPro" id="IPR029058">
    <property type="entry name" value="AB_hydrolase_fold"/>
</dbReference>
<evidence type="ECO:0000313" key="7">
    <source>
        <dbReference type="Proteomes" id="UP001059596"/>
    </source>
</evidence>
<comment type="caution">
    <text evidence="6">The sequence shown here is derived from an EMBL/GenBank/DDBJ whole genome shotgun (WGS) entry which is preliminary data.</text>
</comment>
<dbReference type="AlphaFoldDB" id="A0A9Q0BVQ0"/>
<dbReference type="GO" id="GO:0070008">
    <property type="term" value="F:serine-type exopeptidase activity"/>
    <property type="evidence" value="ECO:0007669"/>
    <property type="project" value="InterPro"/>
</dbReference>
<dbReference type="Proteomes" id="UP001059596">
    <property type="component" value="Chromosome 3R"/>
</dbReference>
<evidence type="ECO:0000313" key="6">
    <source>
        <dbReference type="EMBL" id="KAI8045966.1"/>
    </source>
</evidence>
<dbReference type="Gene3D" id="3.40.50.1820">
    <property type="entry name" value="alpha/beta hydrolase"/>
    <property type="match status" value="1"/>
</dbReference>
<dbReference type="GO" id="GO:0006508">
    <property type="term" value="P:proteolysis"/>
    <property type="evidence" value="ECO:0007669"/>
    <property type="project" value="UniProtKB-KW"/>
</dbReference>
<evidence type="ECO:0000256" key="5">
    <source>
        <dbReference type="ARBA" id="ARBA00023180"/>
    </source>
</evidence>
<evidence type="ECO:0000256" key="4">
    <source>
        <dbReference type="ARBA" id="ARBA00022801"/>
    </source>
</evidence>
<dbReference type="PANTHER" id="PTHR11010">
    <property type="entry name" value="PROTEASE S28 PRO-X CARBOXYPEPTIDASE-RELATED"/>
    <property type="match status" value="1"/>
</dbReference>
<sequence length="209" mass="24409">MNICGFDHTKNEYVINLFERLTKVVGTLVQYGNIKEGCKDISKSSFTLYLKKQLNGNSTKCYDSVSSFKSLRDVHYTTDSARLWLYQCCDELGNFQTSEYIPLDFWLDMCLDAFGNKFSNCYIDRSVKDTDQNFEDMENRDSFRRVFLTQPELDAWTSTKVRKHKRTYFLKGATHCEDLQASSENDKPSIKALKRDIDIEVQKLQHKAH</sequence>
<keyword evidence="3" id="KW-0732">Signal</keyword>
<dbReference type="InterPro" id="IPR042269">
    <property type="entry name" value="Ser_carbopepase_S28_SKS"/>
</dbReference>
<keyword evidence="7" id="KW-1185">Reference proteome</keyword>
<dbReference type="Pfam" id="PF05577">
    <property type="entry name" value="Peptidase_S28"/>
    <property type="match status" value="1"/>
</dbReference>
<gene>
    <name evidence="6" type="ORF">M5D96_002157</name>
</gene>
<organism evidence="6 7">
    <name type="scientific">Drosophila gunungcola</name>
    <name type="common">fruit fly</name>
    <dbReference type="NCBI Taxonomy" id="103775"/>
    <lineage>
        <taxon>Eukaryota</taxon>
        <taxon>Metazoa</taxon>
        <taxon>Ecdysozoa</taxon>
        <taxon>Arthropoda</taxon>
        <taxon>Hexapoda</taxon>
        <taxon>Insecta</taxon>
        <taxon>Pterygota</taxon>
        <taxon>Neoptera</taxon>
        <taxon>Endopterygota</taxon>
        <taxon>Diptera</taxon>
        <taxon>Brachycera</taxon>
        <taxon>Muscomorpha</taxon>
        <taxon>Ephydroidea</taxon>
        <taxon>Drosophilidae</taxon>
        <taxon>Drosophila</taxon>
        <taxon>Sophophora</taxon>
    </lineage>
</organism>
<proteinExistence type="inferred from homology"/>
<keyword evidence="4" id="KW-0378">Hydrolase</keyword>
<comment type="similarity">
    <text evidence="1">Belongs to the peptidase S28 family.</text>
</comment>
<dbReference type="GO" id="GO:0008239">
    <property type="term" value="F:dipeptidyl-peptidase activity"/>
    <property type="evidence" value="ECO:0007669"/>
    <property type="project" value="TreeGrafter"/>
</dbReference>
<dbReference type="PANTHER" id="PTHR11010:SF117">
    <property type="entry name" value="SERINE PROTEASE 16"/>
    <property type="match status" value="1"/>
</dbReference>
<dbReference type="Gene3D" id="1.20.120.980">
    <property type="entry name" value="Serine carboxypeptidase S28, SKS domain"/>
    <property type="match status" value="1"/>
</dbReference>
<name>A0A9Q0BVQ0_9MUSC</name>
<dbReference type="EMBL" id="JAMKOV010000001">
    <property type="protein sequence ID" value="KAI8045966.1"/>
    <property type="molecule type" value="Genomic_DNA"/>
</dbReference>
<reference evidence="6" key="1">
    <citation type="journal article" date="2023" name="Genome Biol. Evol.">
        <title>Long-read-based Genome Assembly of Drosophila gunungcola Reveals Fewer Chemosensory Genes in Flower-breeding Species.</title>
        <authorList>
            <person name="Negi A."/>
            <person name="Liao B.Y."/>
            <person name="Yeh S.D."/>
        </authorList>
    </citation>
    <scope>NUCLEOTIDE SEQUENCE</scope>
    <source>
        <strain evidence="6">Sukarami</strain>
    </source>
</reference>
<dbReference type="InterPro" id="IPR008758">
    <property type="entry name" value="Peptidase_S28"/>
</dbReference>
<evidence type="ECO:0000256" key="2">
    <source>
        <dbReference type="ARBA" id="ARBA00022670"/>
    </source>
</evidence>
<keyword evidence="5" id="KW-0325">Glycoprotein</keyword>
<protein>
    <submittedName>
        <fullName evidence="6">Uncharacterized protein</fullName>
    </submittedName>
</protein>
<evidence type="ECO:0000256" key="3">
    <source>
        <dbReference type="ARBA" id="ARBA00022729"/>
    </source>
</evidence>